<gene>
    <name evidence="1" type="ORF">SAMN05444320_106358</name>
</gene>
<proteinExistence type="predicted"/>
<accession>A0A1M5H1D6</accession>
<dbReference type="AlphaFoldDB" id="A0A1M5H1D6"/>
<name>A0A1M5H1D6_STRHI</name>
<dbReference type="OrthoDB" id="5572373at2"/>
<keyword evidence="2" id="KW-1185">Reference proteome</keyword>
<evidence type="ECO:0000313" key="1">
    <source>
        <dbReference type="EMBL" id="SHG09784.1"/>
    </source>
</evidence>
<dbReference type="RefSeq" id="WP_073485628.1">
    <property type="nucleotide sequence ID" value="NZ_FQVN01000006.1"/>
</dbReference>
<sequence length="109" mass="12445">MLDEFPDIDEINPGFPYRFHPSKGGLLPWALIGTDFAFFWLMHGSDPEKWTVVVAECALDGYWHYEGSMTSFMLDFVHGRTGLKALEYLSDQKPTFVVDVHESQATDRA</sequence>
<dbReference type="EMBL" id="FQVN01000006">
    <property type="protein sequence ID" value="SHG09784.1"/>
    <property type="molecule type" value="Genomic_DNA"/>
</dbReference>
<protein>
    <submittedName>
        <fullName evidence="1">Uncharacterized protein</fullName>
    </submittedName>
</protein>
<dbReference type="Proteomes" id="UP000184501">
    <property type="component" value="Unassembled WGS sequence"/>
</dbReference>
<organism evidence="1 2">
    <name type="scientific">Streptoalloteichus hindustanus</name>
    <dbReference type="NCBI Taxonomy" id="2017"/>
    <lineage>
        <taxon>Bacteria</taxon>
        <taxon>Bacillati</taxon>
        <taxon>Actinomycetota</taxon>
        <taxon>Actinomycetes</taxon>
        <taxon>Pseudonocardiales</taxon>
        <taxon>Pseudonocardiaceae</taxon>
        <taxon>Streptoalloteichus</taxon>
    </lineage>
</organism>
<evidence type="ECO:0000313" key="2">
    <source>
        <dbReference type="Proteomes" id="UP000184501"/>
    </source>
</evidence>
<reference evidence="1 2" key="1">
    <citation type="submission" date="2016-11" db="EMBL/GenBank/DDBJ databases">
        <authorList>
            <person name="Jaros S."/>
            <person name="Januszkiewicz K."/>
            <person name="Wedrychowicz H."/>
        </authorList>
    </citation>
    <scope>NUCLEOTIDE SEQUENCE [LARGE SCALE GENOMIC DNA]</scope>
    <source>
        <strain evidence="1 2">DSM 44523</strain>
    </source>
</reference>